<keyword evidence="4" id="KW-0949">S-adenosyl-L-methionine</keyword>
<dbReference type="EMBL" id="VIRM01000008">
    <property type="protein sequence ID" value="TQS22136.1"/>
    <property type="molecule type" value="Genomic_DNA"/>
</dbReference>
<evidence type="ECO:0000256" key="2">
    <source>
        <dbReference type="ARBA" id="ARBA00022603"/>
    </source>
</evidence>
<dbReference type="PRINTS" id="PR00507">
    <property type="entry name" value="N12N6MTFRASE"/>
</dbReference>
<name>A0A544YZC5_9ACTN</name>
<organism evidence="7 8">
    <name type="scientific">Microbispora hainanensis</name>
    <dbReference type="NCBI Taxonomy" id="568844"/>
    <lineage>
        <taxon>Bacteria</taxon>
        <taxon>Bacillati</taxon>
        <taxon>Actinomycetota</taxon>
        <taxon>Actinomycetes</taxon>
        <taxon>Streptosporangiales</taxon>
        <taxon>Streptosporangiaceae</taxon>
        <taxon>Microbispora</taxon>
    </lineage>
</organism>
<reference evidence="7 8" key="1">
    <citation type="submission" date="2019-07" db="EMBL/GenBank/DDBJ databases">
        <title>Microbispora hainanensis DSM 45428.</title>
        <authorList>
            <person name="Thawai C."/>
        </authorList>
    </citation>
    <scope>NUCLEOTIDE SEQUENCE [LARGE SCALE GENOMIC DNA]</scope>
    <source>
        <strain evidence="7 8">DSM 45428</strain>
    </source>
</reference>
<gene>
    <name evidence="7" type="ORF">FLX08_09120</name>
</gene>
<keyword evidence="3 7" id="KW-0808">Transferase</keyword>
<evidence type="ECO:0000259" key="6">
    <source>
        <dbReference type="Pfam" id="PF07669"/>
    </source>
</evidence>
<proteinExistence type="predicted"/>
<dbReference type="InterPro" id="IPR050953">
    <property type="entry name" value="N4_N6_ade-DNA_methylase"/>
</dbReference>
<dbReference type="AlphaFoldDB" id="A0A544YZC5"/>
<dbReference type="SUPFAM" id="SSF53335">
    <property type="entry name" value="S-adenosyl-L-methionine-dependent methyltransferases"/>
    <property type="match status" value="1"/>
</dbReference>
<evidence type="ECO:0000256" key="3">
    <source>
        <dbReference type="ARBA" id="ARBA00022679"/>
    </source>
</evidence>
<feature type="domain" description="Type II methyltransferase M.TaqI-like" evidence="6">
    <location>
        <begin position="389"/>
        <end position="638"/>
    </location>
</feature>
<sequence length="1017" mass="113053">MSGVASDSVIENQLEDLLGRLANRDRVRSEATLQSDIRQLLLTGGLGLADHDLDVELETQVGDRRRIDIELGFTVIEVKKDLRSATVLKTAEKQLAGYVRTRSQQTGQRYVGVLTDGAVWHAYHLHNDELNEATRFELKPSRPDLISLLAWLEGVLATRKGVPPTPSEIAARLGADSASYALDRAVLGALYAENRDAPTVQLKRELWSKLLRSALGTQFADDDELFLEHTLLVNSAEVIAHLVLGLDVTDMQPASLLGGQRFDLAQIYGVVEADFFDWVLEVPDGDSFIRTLARRLARFNWADVEHDVLKVLYESVIGTETRKKLGEYYTPDWLADQVVAEAVTDPLNQRVLDPSCGSGTFLFHAVRRHLSAADEAGVPLATALSGLTNHVLGIDLHPVAVALARVTYLLAIGRDRLIDSRRGPITVPVYLGDSVQWTQRVDLFTEGHLLISTGTGSQLFEDELRFPDHLLSNAARFDRLISELASLASRDRAPGTVPPLTALFKRLAIAEADQPAIKDSFDVLCRLQDEERNHIWSYYIRNLVRPVWLGRGENRVDVLVGNPPWLSYRHMPAEMQDVFREMSEARGLWHGKTVATHQDLSGLFVARAVQQYLKLGGTFAFVLPNAALDRGYFAGFRSGKFSDGSEEVTATFTGSWDLRRIRPHFFPRGGAVVFGQRTENAPHALSSETIRWTGTLPRTAHSWESAAPHLNREPAVLAISNIEAEGPSPYGPRFSAGATIFPKVLFFVESQPSSPLGFGAGRRALQSKRSSTEKKPWKNLPDMTGVVESEFVRPVLLGESILPYRVLPACEAVLPIEGNQLLDSANPRLDLYPGVAEWWRGVEQQWEQHRSSERMTLRERIDFRRGLTGQLPPSPLRLVYGASGMHVVAALVEDQFAVCEHKLYWAAVASKAEGFYLCAILNSPVLTQLVRPLMSYGKDERDIDKHLWKLPIPLYNADNPIHQRLTELGRAEANLVAGLDLDEKSNFVTLRRKAREALASGSYAEEIASIVTEMLGE</sequence>
<dbReference type="Gene3D" id="3.40.50.150">
    <property type="entry name" value="Vaccinia Virus protein VP39"/>
    <property type="match status" value="1"/>
</dbReference>
<evidence type="ECO:0000256" key="5">
    <source>
        <dbReference type="ARBA" id="ARBA00047942"/>
    </source>
</evidence>
<dbReference type="PROSITE" id="PS00092">
    <property type="entry name" value="N6_MTASE"/>
    <property type="match status" value="1"/>
</dbReference>
<dbReference type="GO" id="GO:0009007">
    <property type="term" value="F:site-specific DNA-methyltransferase (adenine-specific) activity"/>
    <property type="evidence" value="ECO:0007669"/>
    <property type="project" value="UniProtKB-EC"/>
</dbReference>
<dbReference type="InterPro" id="IPR002052">
    <property type="entry name" value="DNA_methylase_N6_adenine_CS"/>
</dbReference>
<keyword evidence="2 7" id="KW-0489">Methyltransferase</keyword>
<dbReference type="PANTHER" id="PTHR33841:SF4">
    <property type="entry name" value="RESTRICTION MODIFICATION SYSTEM DNA SPECIFICITY DOMAIN"/>
    <property type="match status" value="1"/>
</dbReference>
<evidence type="ECO:0000256" key="1">
    <source>
        <dbReference type="ARBA" id="ARBA00011900"/>
    </source>
</evidence>
<evidence type="ECO:0000313" key="8">
    <source>
        <dbReference type="Proteomes" id="UP000316541"/>
    </source>
</evidence>
<dbReference type="GO" id="GO:0032259">
    <property type="term" value="P:methylation"/>
    <property type="evidence" value="ECO:0007669"/>
    <property type="project" value="UniProtKB-KW"/>
</dbReference>
<accession>A0A544YZC5</accession>
<dbReference type="GO" id="GO:0006304">
    <property type="term" value="P:DNA modification"/>
    <property type="evidence" value="ECO:0007669"/>
    <property type="project" value="InterPro"/>
</dbReference>
<comment type="catalytic activity">
    <reaction evidence="5">
        <text>a 2'-deoxyadenosine in DNA + S-adenosyl-L-methionine = an N(6)-methyl-2'-deoxyadenosine in DNA + S-adenosyl-L-homocysteine + H(+)</text>
        <dbReference type="Rhea" id="RHEA:15197"/>
        <dbReference type="Rhea" id="RHEA-COMP:12418"/>
        <dbReference type="Rhea" id="RHEA-COMP:12419"/>
        <dbReference type="ChEBI" id="CHEBI:15378"/>
        <dbReference type="ChEBI" id="CHEBI:57856"/>
        <dbReference type="ChEBI" id="CHEBI:59789"/>
        <dbReference type="ChEBI" id="CHEBI:90615"/>
        <dbReference type="ChEBI" id="CHEBI:90616"/>
        <dbReference type="EC" id="2.1.1.72"/>
    </reaction>
</comment>
<evidence type="ECO:0000256" key="4">
    <source>
        <dbReference type="ARBA" id="ARBA00022691"/>
    </source>
</evidence>
<dbReference type="PANTHER" id="PTHR33841">
    <property type="entry name" value="DNA METHYLTRANSFERASE YEEA-RELATED"/>
    <property type="match status" value="1"/>
</dbReference>
<dbReference type="InterPro" id="IPR011639">
    <property type="entry name" value="MethylTrfase_TaqI-like_dom"/>
</dbReference>
<dbReference type="Pfam" id="PF07669">
    <property type="entry name" value="Eco57I"/>
    <property type="match status" value="1"/>
</dbReference>
<dbReference type="InterPro" id="IPR029063">
    <property type="entry name" value="SAM-dependent_MTases_sf"/>
</dbReference>
<comment type="caution">
    <text evidence="7">The sequence shown here is derived from an EMBL/GenBank/DDBJ whole genome shotgun (WGS) entry which is preliminary data.</text>
</comment>
<evidence type="ECO:0000313" key="7">
    <source>
        <dbReference type="EMBL" id="TQS22136.1"/>
    </source>
</evidence>
<dbReference type="GO" id="GO:0003676">
    <property type="term" value="F:nucleic acid binding"/>
    <property type="evidence" value="ECO:0007669"/>
    <property type="project" value="InterPro"/>
</dbReference>
<protein>
    <recommendedName>
        <fullName evidence="1">site-specific DNA-methyltransferase (adenine-specific)</fullName>
        <ecNumber evidence="1">2.1.1.72</ecNumber>
    </recommendedName>
</protein>
<dbReference type="EC" id="2.1.1.72" evidence="1"/>
<dbReference type="Proteomes" id="UP000316541">
    <property type="component" value="Unassembled WGS sequence"/>
</dbReference>